<dbReference type="InterPro" id="IPR000092">
    <property type="entry name" value="Polyprenyl_synt"/>
</dbReference>
<accession>A0AAU8GA51</accession>
<dbReference type="EMBL" id="CP159307">
    <property type="protein sequence ID" value="XCH32678.1"/>
    <property type="molecule type" value="Genomic_DNA"/>
</dbReference>
<dbReference type="GO" id="GO:0008299">
    <property type="term" value="P:isoprenoid biosynthetic process"/>
    <property type="evidence" value="ECO:0007669"/>
    <property type="project" value="InterPro"/>
</dbReference>
<protein>
    <submittedName>
        <fullName evidence="1">Polyprenyl synthetase family protein</fullName>
    </submittedName>
</protein>
<dbReference type="RefSeq" id="WP_353713950.1">
    <property type="nucleotide sequence ID" value="NZ_CP159307.1"/>
</dbReference>
<organism evidence="1">
    <name type="scientific">Dehalogenimonas sp. 4OHTPN</name>
    <dbReference type="NCBI Taxonomy" id="3166643"/>
    <lineage>
        <taxon>Bacteria</taxon>
        <taxon>Bacillati</taxon>
        <taxon>Chloroflexota</taxon>
        <taxon>Dehalococcoidia</taxon>
        <taxon>Dehalococcoidales</taxon>
        <taxon>Dehalococcoidaceae</taxon>
        <taxon>Dehalogenimonas</taxon>
    </lineage>
</organism>
<sequence>MDRGDLVIKSIALNKELEAILAPYSNDTELVSHIRAPLAVEGRVLGTSSDNNHWPLLPLYVAQSINGEWTHTLPFAAAIQFMLTAADVFDDLEDDDHIPTGFTGLSKSIRMNIGSTMILLAYAAFARMNNLVSNQIFHSALEILTRYFIQSSIGQHQDLCGSLSSCFDETAYISHIQKTSASQIQCACHIGAVLSTNDPGVTCPQ</sequence>
<dbReference type="GO" id="GO:0004659">
    <property type="term" value="F:prenyltransferase activity"/>
    <property type="evidence" value="ECO:0007669"/>
    <property type="project" value="InterPro"/>
</dbReference>
<dbReference type="Gene3D" id="1.10.600.10">
    <property type="entry name" value="Farnesyl Diphosphate Synthase"/>
    <property type="match status" value="1"/>
</dbReference>
<dbReference type="AlphaFoldDB" id="A0AAU8GA51"/>
<reference evidence="1" key="1">
    <citation type="submission" date="2024-06" db="EMBL/GenBank/DDBJ databases">
        <title>A Novel Isolate, Dehalogenimonas sp. Strain 4OHTPN, Dechlorinates Aromatic 4 Hydroxy chlorothalonil by a Novel Reductive Dehalogenase.</title>
        <authorList>
            <person name="Liu G."/>
        </authorList>
    </citation>
    <scope>NUCLEOTIDE SEQUENCE</scope>
    <source>
        <strain evidence="1">4OHTPN</strain>
    </source>
</reference>
<gene>
    <name evidence="1" type="ORF">ABV300_05785</name>
</gene>
<dbReference type="InterPro" id="IPR008949">
    <property type="entry name" value="Isoprenoid_synthase_dom_sf"/>
</dbReference>
<evidence type="ECO:0000313" key="1">
    <source>
        <dbReference type="EMBL" id="XCH32678.1"/>
    </source>
</evidence>
<proteinExistence type="predicted"/>
<name>A0AAU8GA51_9CHLR</name>
<dbReference type="Pfam" id="PF00348">
    <property type="entry name" value="polyprenyl_synt"/>
    <property type="match status" value="1"/>
</dbReference>
<dbReference type="SUPFAM" id="SSF48576">
    <property type="entry name" value="Terpenoid synthases"/>
    <property type="match status" value="1"/>
</dbReference>